<keyword evidence="3" id="KW-1185">Reference proteome</keyword>
<proteinExistence type="predicted"/>
<organism evidence="2 3">
    <name type="scientific">Extibacter muris</name>
    <dbReference type="NCBI Taxonomy" id="1796622"/>
    <lineage>
        <taxon>Bacteria</taxon>
        <taxon>Bacillati</taxon>
        <taxon>Bacillota</taxon>
        <taxon>Clostridia</taxon>
        <taxon>Lachnospirales</taxon>
        <taxon>Lachnospiraceae</taxon>
        <taxon>Extibacter</taxon>
    </lineage>
</organism>
<dbReference type="Proteomes" id="UP000295710">
    <property type="component" value="Unassembled WGS sequence"/>
</dbReference>
<comment type="caution">
    <text evidence="2">The sequence shown here is derived from an EMBL/GenBank/DDBJ whole genome shotgun (WGS) entry which is preliminary data.</text>
</comment>
<accession>A0A4V2WSW7</accession>
<dbReference type="Gene3D" id="3.40.50.880">
    <property type="match status" value="1"/>
</dbReference>
<dbReference type="EMBL" id="SMMX01000001">
    <property type="protein sequence ID" value="TDA23300.1"/>
    <property type="molecule type" value="Genomic_DNA"/>
</dbReference>
<protein>
    <submittedName>
        <fullName evidence="2">ThuA domain-containing protein</fullName>
    </submittedName>
</protein>
<sequence>MDRLNVLLVTGLLTAEHQGRAITGRLRELLEATGRFQVAIVEEFRNITPDYLEPYDVIFVDYDGKTWPTDKARRFGEKSEQAVYEFVSKGKGIVFYHSSIWVDEDWPDEWRKLLGGYCSMEQGCRRCPKDDHFVETMDENHPITKGIDKKWMNVFDDLFTQLIIHPEARMHVLSAIYDDVENYRIPGFPPPHHPVEIPDGKLENMAGVNAYTPVIWTNEYVRGRVFATSIGHWEALDRFNFITMLVRGVEWAATGEVTLEKPDRSGDNRLKLFPYYDNARVKK</sequence>
<dbReference type="InterPro" id="IPR029010">
    <property type="entry name" value="ThuA-like"/>
</dbReference>
<dbReference type="RefSeq" id="WP_132273976.1">
    <property type="nucleotide sequence ID" value="NZ_JAOBST010000008.1"/>
</dbReference>
<dbReference type="AlphaFoldDB" id="A0A4V2WSW7"/>
<evidence type="ECO:0000313" key="2">
    <source>
        <dbReference type="EMBL" id="TDA23300.1"/>
    </source>
</evidence>
<evidence type="ECO:0000313" key="3">
    <source>
        <dbReference type="Proteomes" id="UP000295710"/>
    </source>
</evidence>
<dbReference type="Pfam" id="PF06283">
    <property type="entry name" value="ThuA"/>
    <property type="match status" value="1"/>
</dbReference>
<dbReference type="SUPFAM" id="SSF52317">
    <property type="entry name" value="Class I glutamine amidotransferase-like"/>
    <property type="match status" value="1"/>
</dbReference>
<dbReference type="PANTHER" id="PTHR40469:SF2">
    <property type="entry name" value="GALACTOSE-BINDING DOMAIN-LIKE SUPERFAMILY PROTEIN"/>
    <property type="match status" value="1"/>
</dbReference>
<dbReference type="InterPro" id="IPR029062">
    <property type="entry name" value="Class_I_gatase-like"/>
</dbReference>
<name>A0A4V2WSW7_9FIRM</name>
<reference evidence="2 3" key="1">
    <citation type="journal article" date="2016" name="Nat. Microbiol.">
        <title>The Mouse Intestinal Bacterial Collection (miBC) provides host-specific insight into cultured diversity and functional potential of the gut microbiota.</title>
        <authorList>
            <person name="Lagkouvardos I."/>
            <person name="Pukall R."/>
            <person name="Abt B."/>
            <person name="Foesel B.U."/>
            <person name="Meier-Kolthoff J.P."/>
            <person name="Kumar N."/>
            <person name="Bresciani A."/>
            <person name="Martinez I."/>
            <person name="Just S."/>
            <person name="Ziegler C."/>
            <person name="Brugiroux S."/>
            <person name="Garzetti D."/>
            <person name="Wenning M."/>
            <person name="Bui T.P."/>
            <person name="Wang J."/>
            <person name="Hugenholtz F."/>
            <person name="Plugge C.M."/>
            <person name="Peterson D.A."/>
            <person name="Hornef M.W."/>
            <person name="Baines J.F."/>
            <person name="Smidt H."/>
            <person name="Walter J."/>
            <person name="Kristiansen K."/>
            <person name="Nielsen H.B."/>
            <person name="Haller D."/>
            <person name="Overmann J."/>
            <person name="Stecher B."/>
            <person name="Clavel T."/>
        </authorList>
    </citation>
    <scope>NUCLEOTIDE SEQUENCE [LARGE SCALE GENOMIC DNA]</scope>
    <source>
        <strain evidence="2 3">DSM 28560</strain>
    </source>
</reference>
<gene>
    <name evidence="2" type="ORF">E1963_00695</name>
</gene>
<feature type="domain" description="ThuA-like" evidence="1">
    <location>
        <begin position="6"/>
        <end position="252"/>
    </location>
</feature>
<evidence type="ECO:0000259" key="1">
    <source>
        <dbReference type="Pfam" id="PF06283"/>
    </source>
</evidence>
<dbReference type="PANTHER" id="PTHR40469">
    <property type="entry name" value="SECRETED GLYCOSYL HYDROLASE"/>
    <property type="match status" value="1"/>
</dbReference>